<keyword evidence="6" id="KW-0479">Metal-binding</keyword>
<keyword evidence="5 16" id="KW-0812">Transmembrane</keyword>
<evidence type="ECO:0000256" key="6">
    <source>
        <dbReference type="ARBA" id="ARBA00022723"/>
    </source>
</evidence>
<dbReference type="Pfam" id="PF22248">
    <property type="entry name" value="ERMP1_C"/>
    <property type="match status" value="1"/>
</dbReference>
<keyword evidence="4" id="KW-0645">Protease</keyword>
<keyword evidence="7" id="KW-0378">Hydrolase</keyword>
<dbReference type="Gene3D" id="3.40.630.10">
    <property type="entry name" value="Zn peptidases"/>
    <property type="match status" value="1"/>
</dbReference>
<evidence type="ECO:0000256" key="9">
    <source>
        <dbReference type="ARBA" id="ARBA00022833"/>
    </source>
</evidence>
<evidence type="ECO:0000259" key="19">
    <source>
        <dbReference type="Pfam" id="PF22249"/>
    </source>
</evidence>
<keyword evidence="9" id="KW-0862">Zinc</keyword>
<evidence type="ECO:0000256" key="8">
    <source>
        <dbReference type="ARBA" id="ARBA00022824"/>
    </source>
</evidence>
<evidence type="ECO:0000313" key="20">
    <source>
        <dbReference type="EMBL" id="EDW72281.2"/>
    </source>
</evidence>
<keyword evidence="13" id="KW-0325">Glycoprotein</keyword>
<feature type="domain" description="Endoplasmic reticulum metallopeptidase 1/1-A TM" evidence="19">
    <location>
        <begin position="506"/>
        <end position="723"/>
    </location>
</feature>
<keyword evidence="10 16" id="KW-1133">Transmembrane helix</keyword>
<comment type="cofactor">
    <cofactor evidence="1">
        <name>Zn(2+)</name>
        <dbReference type="ChEBI" id="CHEBI:29105"/>
    </cofactor>
</comment>
<dbReference type="FunCoup" id="B4MJJ2">
    <property type="interactions" value="735"/>
</dbReference>
<dbReference type="EMBL" id="CH963846">
    <property type="protein sequence ID" value="EDW72281.2"/>
    <property type="molecule type" value="Genomic_DNA"/>
</dbReference>
<evidence type="ECO:0000256" key="12">
    <source>
        <dbReference type="ARBA" id="ARBA00023136"/>
    </source>
</evidence>
<dbReference type="GO" id="GO:0005789">
    <property type="term" value="C:endoplasmic reticulum membrane"/>
    <property type="evidence" value="ECO:0007669"/>
    <property type="project" value="UniProtKB-SubCell"/>
</dbReference>
<keyword evidence="12 16" id="KW-0472">Membrane</keyword>
<evidence type="ECO:0000259" key="17">
    <source>
        <dbReference type="Pfam" id="PF04389"/>
    </source>
</evidence>
<dbReference type="InterPro" id="IPR045175">
    <property type="entry name" value="M28_fam"/>
</dbReference>
<evidence type="ECO:0000256" key="11">
    <source>
        <dbReference type="ARBA" id="ARBA00023049"/>
    </source>
</evidence>
<dbReference type="InterPro" id="IPR053974">
    <property type="entry name" value="ERMP1_1-A_TM"/>
</dbReference>
<evidence type="ECO:0000256" key="13">
    <source>
        <dbReference type="ARBA" id="ARBA00023180"/>
    </source>
</evidence>
<dbReference type="InParanoid" id="B4MJJ2"/>
<dbReference type="HOGENOM" id="CLU_007536_2_0_1"/>
<feature type="transmembrane region" description="Helical" evidence="16">
    <location>
        <begin position="709"/>
        <end position="730"/>
    </location>
</feature>
<dbReference type="GO" id="GO:0008235">
    <property type="term" value="F:metalloexopeptidase activity"/>
    <property type="evidence" value="ECO:0007669"/>
    <property type="project" value="InterPro"/>
</dbReference>
<dbReference type="GO" id="GO:0006508">
    <property type="term" value="P:proteolysis"/>
    <property type="evidence" value="ECO:0007669"/>
    <property type="project" value="UniProtKB-KW"/>
</dbReference>
<evidence type="ECO:0000256" key="4">
    <source>
        <dbReference type="ARBA" id="ARBA00022670"/>
    </source>
</evidence>
<protein>
    <recommendedName>
        <fullName evidence="14">FXNA-like protease</fullName>
    </recommendedName>
</protein>
<feature type="compositionally biased region" description="Pro residues" evidence="15">
    <location>
        <begin position="7"/>
        <end position="18"/>
    </location>
</feature>
<evidence type="ECO:0000256" key="10">
    <source>
        <dbReference type="ARBA" id="ARBA00022989"/>
    </source>
</evidence>
<feature type="region of interest" description="Disordered" evidence="15">
    <location>
        <begin position="1"/>
        <end position="25"/>
    </location>
</feature>
<dbReference type="PANTHER" id="PTHR12147:SF22">
    <property type="entry name" value="ENDOPLASMIC RETICULUM METALLOPEPTIDASE 1"/>
    <property type="match status" value="1"/>
</dbReference>
<organism evidence="20 21">
    <name type="scientific">Drosophila willistoni</name>
    <name type="common">Fruit fly</name>
    <dbReference type="NCBI Taxonomy" id="7260"/>
    <lineage>
        <taxon>Eukaryota</taxon>
        <taxon>Metazoa</taxon>
        <taxon>Ecdysozoa</taxon>
        <taxon>Arthropoda</taxon>
        <taxon>Hexapoda</taxon>
        <taxon>Insecta</taxon>
        <taxon>Pterygota</taxon>
        <taxon>Neoptera</taxon>
        <taxon>Endopterygota</taxon>
        <taxon>Diptera</taxon>
        <taxon>Brachycera</taxon>
        <taxon>Muscomorpha</taxon>
        <taxon>Ephydroidea</taxon>
        <taxon>Drosophilidae</taxon>
        <taxon>Drosophila</taxon>
        <taxon>Sophophora</taxon>
    </lineage>
</organism>
<dbReference type="Pfam" id="PF04389">
    <property type="entry name" value="Peptidase_M28"/>
    <property type="match status" value="1"/>
</dbReference>
<feature type="transmembrane region" description="Helical" evidence="16">
    <location>
        <begin position="583"/>
        <end position="603"/>
    </location>
</feature>
<feature type="transmembrane region" description="Helical" evidence="16">
    <location>
        <begin position="472"/>
        <end position="490"/>
    </location>
</feature>
<evidence type="ECO:0000256" key="2">
    <source>
        <dbReference type="ARBA" id="ARBA00004477"/>
    </source>
</evidence>
<feature type="compositionally biased region" description="Polar residues" evidence="15">
    <location>
        <begin position="82"/>
        <end position="91"/>
    </location>
</feature>
<dbReference type="CDD" id="cd03875">
    <property type="entry name" value="M28_Fxna_like"/>
    <property type="match status" value="1"/>
</dbReference>
<evidence type="ECO:0000313" key="21">
    <source>
        <dbReference type="Proteomes" id="UP000007798"/>
    </source>
</evidence>
<reference evidence="20 21" key="1">
    <citation type="journal article" date="2007" name="Nature">
        <title>Evolution of genes and genomes on the Drosophila phylogeny.</title>
        <authorList>
            <consortium name="Drosophila 12 Genomes Consortium"/>
            <person name="Clark A.G."/>
            <person name="Eisen M.B."/>
            <person name="Smith D.R."/>
            <person name="Bergman C.M."/>
            <person name="Oliver B."/>
            <person name="Markow T.A."/>
            <person name="Kaufman T.C."/>
            <person name="Kellis M."/>
            <person name="Gelbart W."/>
            <person name="Iyer V.N."/>
            <person name="Pollard D.A."/>
            <person name="Sackton T.B."/>
            <person name="Larracuente A.M."/>
            <person name="Singh N.D."/>
            <person name="Abad J.P."/>
            <person name="Abt D.N."/>
            <person name="Adryan B."/>
            <person name="Aguade M."/>
            <person name="Akashi H."/>
            <person name="Anderson W.W."/>
            <person name="Aquadro C.F."/>
            <person name="Ardell D.H."/>
            <person name="Arguello R."/>
            <person name="Artieri C.G."/>
            <person name="Barbash D.A."/>
            <person name="Barker D."/>
            <person name="Barsanti P."/>
            <person name="Batterham P."/>
            <person name="Batzoglou S."/>
            <person name="Begun D."/>
            <person name="Bhutkar A."/>
            <person name="Blanco E."/>
            <person name="Bosak S.A."/>
            <person name="Bradley R.K."/>
            <person name="Brand A.D."/>
            <person name="Brent M.R."/>
            <person name="Brooks A.N."/>
            <person name="Brown R.H."/>
            <person name="Butlin R.K."/>
            <person name="Caggese C."/>
            <person name="Calvi B.R."/>
            <person name="Bernardo de Carvalho A."/>
            <person name="Caspi A."/>
            <person name="Castrezana S."/>
            <person name="Celniker S.E."/>
            <person name="Chang J.L."/>
            <person name="Chapple C."/>
            <person name="Chatterji S."/>
            <person name="Chinwalla A."/>
            <person name="Civetta A."/>
            <person name="Clifton S.W."/>
            <person name="Comeron J.M."/>
            <person name="Costello J.C."/>
            <person name="Coyne J.A."/>
            <person name="Daub J."/>
            <person name="David R.G."/>
            <person name="Delcher A.L."/>
            <person name="Delehaunty K."/>
            <person name="Do C.B."/>
            <person name="Ebling H."/>
            <person name="Edwards K."/>
            <person name="Eickbush T."/>
            <person name="Evans J.D."/>
            <person name="Filipski A."/>
            <person name="Findeiss S."/>
            <person name="Freyhult E."/>
            <person name="Fulton L."/>
            <person name="Fulton R."/>
            <person name="Garcia A.C."/>
            <person name="Gardiner A."/>
            <person name="Garfield D.A."/>
            <person name="Garvin B.E."/>
            <person name="Gibson G."/>
            <person name="Gilbert D."/>
            <person name="Gnerre S."/>
            <person name="Godfrey J."/>
            <person name="Good R."/>
            <person name="Gotea V."/>
            <person name="Gravely B."/>
            <person name="Greenberg A.J."/>
            <person name="Griffiths-Jones S."/>
            <person name="Gross S."/>
            <person name="Guigo R."/>
            <person name="Gustafson E.A."/>
            <person name="Haerty W."/>
            <person name="Hahn M.W."/>
            <person name="Halligan D.L."/>
            <person name="Halpern A.L."/>
            <person name="Halter G.M."/>
            <person name="Han M.V."/>
            <person name="Heger A."/>
            <person name="Hillier L."/>
            <person name="Hinrichs A.S."/>
            <person name="Holmes I."/>
            <person name="Hoskins R.A."/>
            <person name="Hubisz M.J."/>
            <person name="Hultmark D."/>
            <person name="Huntley M.A."/>
            <person name="Jaffe D.B."/>
            <person name="Jagadeeshan S."/>
            <person name="Jeck W.R."/>
            <person name="Johnson J."/>
            <person name="Jones C.D."/>
            <person name="Jordan W.C."/>
            <person name="Karpen G.H."/>
            <person name="Kataoka E."/>
            <person name="Keightley P.D."/>
            <person name="Kheradpour P."/>
            <person name="Kirkness E.F."/>
            <person name="Koerich L.B."/>
            <person name="Kristiansen K."/>
            <person name="Kudrna D."/>
            <person name="Kulathinal R.J."/>
            <person name="Kumar S."/>
            <person name="Kwok R."/>
            <person name="Lander E."/>
            <person name="Langley C.H."/>
            <person name="Lapoint R."/>
            <person name="Lazzaro B.P."/>
            <person name="Lee S.J."/>
            <person name="Levesque L."/>
            <person name="Li R."/>
            <person name="Lin C.F."/>
            <person name="Lin M.F."/>
            <person name="Lindblad-Toh K."/>
            <person name="Llopart A."/>
            <person name="Long M."/>
            <person name="Low L."/>
            <person name="Lozovsky E."/>
            <person name="Lu J."/>
            <person name="Luo M."/>
            <person name="Machado C.A."/>
            <person name="Makalowski W."/>
            <person name="Marzo M."/>
            <person name="Matsuda M."/>
            <person name="Matzkin L."/>
            <person name="McAllister B."/>
            <person name="McBride C.S."/>
            <person name="McKernan B."/>
            <person name="McKernan K."/>
            <person name="Mendez-Lago M."/>
            <person name="Minx P."/>
            <person name="Mollenhauer M.U."/>
            <person name="Montooth K."/>
            <person name="Mount S.M."/>
            <person name="Mu X."/>
            <person name="Myers E."/>
            <person name="Negre B."/>
            <person name="Newfeld S."/>
            <person name="Nielsen R."/>
            <person name="Noor M.A."/>
            <person name="O'Grady P."/>
            <person name="Pachter L."/>
            <person name="Papaceit M."/>
            <person name="Parisi M.J."/>
            <person name="Parisi M."/>
            <person name="Parts L."/>
            <person name="Pedersen J.S."/>
            <person name="Pesole G."/>
            <person name="Phillippy A.M."/>
            <person name="Ponting C.P."/>
            <person name="Pop M."/>
            <person name="Porcelli D."/>
            <person name="Powell J.R."/>
            <person name="Prohaska S."/>
            <person name="Pruitt K."/>
            <person name="Puig M."/>
            <person name="Quesneville H."/>
            <person name="Ram K.R."/>
            <person name="Rand D."/>
            <person name="Rasmussen M.D."/>
            <person name="Reed L.K."/>
            <person name="Reenan R."/>
            <person name="Reily A."/>
            <person name="Remington K.A."/>
            <person name="Rieger T.T."/>
            <person name="Ritchie M.G."/>
            <person name="Robin C."/>
            <person name="Rogers Y.H."/>
            <person name="Rohde C."/>
            <person name="Rozas J."/>
            <person name="Rubenfield M.J."/>
            <person name="Ruiz A."/>
            <person name="Russo S."/>
            <person name="Salzberg S.L."/>
            <person name="Sanchez-Gracia A."/>
            <person name="Saranga D.J."/>
            <person name="Sato H."/>
            <person name="Schaeffer S.W."/>
            <person name="Schatz M.C."/>
            <person name="Schlenke T."/>
            <person name="Schwartz R."/>
            <person name="Segarra C."/>
            <person name="Singh R.S."/>
            <person name="Sirot L."/>
            <person name="Sirota M."/>
            <person name="Sisneros N.B."/>
            <person name="Smith C.D."/>
            <person name="Smith T.F."/>
            <person name="Spieth J."/>
            <person name="Stage D.E."/>
            <person name="Stark A."/>
            <person name="Stephan W."/>
            <person name="Strausberg R.L."/>
            <person name="Strempel S."/>
            <person name="Sturgill D."/>
            <person name="Sutton G."/>
            <person name="Sutton G.G."/>
            <person name="Tao W."/>
            <person name="Teichmann S."/>
            <person name="Tobari Y.N."/>
            <person name="Tomimura Y."/>
            <person name="Tsolas J.M."/>
            <person name="Valente V.L."/>
            <person name="Venter E."/>
            <person name="Venter J.C."/>
            <person name="Vicario S."/>
            <person name="Vieira F.G."/>
            <person name="Vilella A.J."/>
            <person name="Villasante A."/>
            <person name="Walenz B."/>
            <person name="Wang J."/>
            <person name="Wasserman M."/>
            <person name="Watts T."/>
            <person name="Wilson D."/>
            <person name="Wilson R.K."/>
            <person name="Wing R.A."/>
            <person name="Wolfner M.F."/>
            <person name="Wong A."/>
            <person name="Wong G.K."/>
            <person name="Wu C.I."/>
            <person name="Wu G."/>
            <person name="Yamamoto D."/>
            <person name="Yang H.P."/>
            <person name="Yang S.P."/>
            <person name="Yorke J.A."/>
            <person name="Yoshida K."/>
            <person name="Zdobnov E."/>
            <person name="Zhang P."/>
            <person name="Zhang Y."/>
            <person name="Zimin A.V."/>
            <person name="Baldwin J."/>
            <person name="Abdouelleil A."/>
            <person name="Abdulkadir J."/>
            <person name="Abebe A."/>
            <person name="Abera B."/>
            <person name="Abreu J."/>
            <person name="Acer S.C."/>
            <person name="Aftuck L."/>
            <person name="Alexander A."/>
            <person name="An P."/>
            <person name="Anderson E."/>
            <person name="Anderson S."/>
            <person name="Arachi H."/>
            <person name="Azer M."/>
            <person name="Bachantsang P."/>
            <person name="Barry A."/>
            <person name="Bayul T."/>
            <person name="Berlin A."/>
            <person name="Bessette D."/>
            <person name="Bloom T."/>
            <person name="Blye J."/>
            <person name="Boguslavskiy L."/>
            <person name="Bonnet C."/>
            <person name="Boukhgalter B."/>
            <person name="Bourzgui I."/>
            <person name="Brown A."/>
            <person name="Cahill P."/>
            <person name="Channer S."/>
            <person name="Cheshatsang Y."/>
            <person name="Chuda L."/>
            <person name="Citroen M."/>
            <person name="Collymore A."/>
            <person name="Cooke P."/>
            <person name="Costello M."/>
            <person name="D'Aco K."/>
            <person name="Daza R."/>
            <person name="De Haan G."/>
            <person name="DeGray S."/>
            <person name="DeMaso C."/>
            <person name="Dhargay N."/>
            <person name="Dooley K."/>
            <person name="Dooley E."/>
            <person name="Doricent M."/>
            <person name="Dorje P."/>
            <person name="Dorjee K."/>
            <person name="Dupes A."/>
            <person name="Elong R."/>
            <person name="Falk J."/>
            <person name="Farina A."/>
            <person name="Faro S."/>
            <person name="Ferguson D."/>
            <person name="Fisher S."/>
            <person name="Foley C.D."/>
            <person name="Franke A."/>
            <person name="Friedrich D."/>
            <person name="Gadbois L."/>
            <person name="Gearin G."/>
            <person name="Gearin C.R."/>
            <person name="Giannoukos G."/>
            <person name="Goode T."/>
            <person name="Graham J."/>
            <person name="Grandbois E."/>
            <person name="Grewal S."/>
            <person name="Gyaltsen K."/>
            <person name="Hafez N."/>
            <person name="Hagos B."/>
            <person name="Hall J."/>
            <person name="Henson C."/>
            <person name="Hollinger A."/>
            <person name="Honan T."/>
            <person name="Huard M.D."/>
            <person name="Hughes L."/>
            <person name="Hurhula B."/>
            <person name="Husby M.E."/>
            <person name="Kamat A."/>
            <person name="Kanga B."/>
            <person name="Kashin S."/>
            <person name="Khazanovich D."/>
            <person name="Kisner P."/>
            <person name="Lance K."/>
            <person name="Lara M."/>
            <person name="Lee W."/>
            <person name="Lennon N."/>
            <person name="Letendre F."/>
            <person name="LeVine R."/>
            <person name="Lipovsky A."/>
            <person name="Liu X."/>
            <person name="Liu J."/>
            <person name="Liu S."/>
            <person name="Lokyitsang T."/>
            <person name="Lokyitsang Y."/>
            <person name="Lubonja R."/>
            <person name="Lui A."/>
            <person name="MacDonald P."/>
            <person name="Magnisalis V."/>
            <person name="Maru K."/>
            <person name="Matthews C."/>
            <person name="McCusker W."/>
            <person name="McDonough S."/>
            <person name="Mehta T."/>
            <person name="Meldrim J."/>
            <person name="Meneus L."/>
            <person name="Mihai O."/>
            <person name="Mihalev A."/>
            <person name="Mihova T."/>
            <person name="Mittelman R."/>
            <person name="Mlenga V."/>
            <person name="Montmayeur A."/>
            <person name="Mulrain L."/>
            <person name="Navidi A."/>
            <person name="Naylor J."/>
            <person name="Negash T."/>
            <person name="Nguyen T."/>
            <person name="Nguyen N."/>
            <person name="Nicol R."/>
            <person name="Norbu C."/>
            <person name="Norbu N."/>
            <person name="Novod N."/>
            <person name="O'Neill B."/>
            <person name="Osman S."/>
            <person name="Markiewicz E."/>
            <person name="Oyono O.L."/>
            <person name="Patti C."/>
            <person name="Phunkhang P."/>
            <person name="Pierre F."/>
            <person name="Priest M."/>
            <person name="Raghuraman S."/>
            <person name="Rege F."/>
            <person name="Reyes R."/>
            <person name="Rise C."/>
            <person name="Rogov P."/>
            <person name="Ross K."/>
            <person name="Ryan E."/>
            <person name="Settipalli S."/>
            <person name="Shea T."/>
            <person name="Sherpa N."/>
            <person name="Shi L."/>
            <person name="Shih D."/>
            <person name="Sparrow T."/>
            <person name="Spaulding J."/>
            <person name="Stalker J."/>
            <person name="Stange-Thomann N."/>
            <person name="Stavropoulos S."/>
            <person name="Stone C."/>
            <person name="Strader C."/>
            <person name="Tesfaye S."/>
            <person name="Thomson T."/>
            <person name="Thoulutsang Y."/>
            <person name="Thoulutsang D."/>
            <person name="Topham K."/>
            <person name="Topping I."/>
            <person name="Tsamla T."/>
            <person name="Vassiliev H."/>
            <person name="Vo A."/>
            <person name="Wangchuk T."/>
            <person name="Wangdi T."/>
            <person name="Weiand M."/>
            <person name="Wilkinson J."/>
            <person name="Wilson A."/>
            <person name="Yadav S."/>
            <person name="Young G."/>
            <person name="Yu Q."/>
            <person name="Zembek L."/>
            <person name="Zhong D."/>
            <person name="Zimmer A."/>
            <person name="Zwirko Z."/>
            <person name="Jaffe D.B."/>
            <person name="Alvarez P."/>
            <person name="Brockman W."/>
            <person name="Butler J."/>
            <person name="Chin C."/>
            <person name="Gnerre S."/>
            <person name="Grabherr M."/>
            <person name="Kleber M."/>
            <person name="Mauceli E."/>
            <person name="MacCallum I."/>
        </authorList>
    </citation>
    <scope>NUCLEOTIDE SEQUENCE [LARGE SCALE GENOMIC DNA]</scope>
    <source>
        <strain evidence="21">Tucson 14030-0811.24</strain>
    </source>
</reference>
<feature type="transmembrane region" description="Helical" evidence="16">
    <location>
        <begin position="609"/>
        <end position="629"/>
    </location>
</feature>
<gene>
    <name evidence="20" type="primary">Dwil\GK20842</name>
    <name evidence="20" type="ORF">Dwil_GK20842</name>
</gene>
<evidence type="ECO:0000259" key="18">
    <source>
        <dbReference type="Pfam" id="PF22248"/>
    </source>
</evidence>
<dbReference type="MEROPS" id="M28.A13"/>
<feature type="transmembrane region" description="Helical" evidence="16">
    <location>
        <begin position="545"/>
        <end position="571"/>
    </location>
</feature>
<dbReference type="Proteomes" id="UP000007798">
    <property type="component" value="Unassembled WGS sequence"/>
</dbReference>
<evidence type="ECO:0000256" key="15">
    <source>
        <dbReference type="SAM" id="MobiDB-lite"/>
    </source>
</evidence>
<feature type="transmembrane region" description="Helical" evidence="16">
    <location>
        <begin position="511"/>
        <end position="533"/>
    </location>
</feature>
<feature type="transmembrane region" description="Helical" evidence="16">
    <location>
        <begin position="47"/>
        <end position="69"/>
    </location>
</feature>
<proteinExistence type="inferred from homology"/>
<evidence type="ECO:0000256" key="7">
    <source>
        <dbReference type="ARBA" id="ARBA00022801"/>
    </source>
</evidence>
<feature type="domain" description="Endoplasmic reticulum metallopeptidase 1-like C-terminal" evidence="18">
    <location>
        <begin position="736"/>
        <end position="960"/>
    </location>
</feature>
<keyword evidence="11" id="KW-0482">Metalloprotease</keyword>
<feature type="region of interest" description="Disordered" evidence="15">
    <location>
        <begin position="79"/>
        <end position="107"/>
    </location>
</feature>
<keyword evidence="8" id="KW-0256">Endoplasmic reticulum</keyword>
<accession>B4MJJ2</accession>
<dbReference type="Pfam" id="PF22249">
    <property type="entry name" value="ERMP1-TM"/>
    <property type="match status" value="1"/>
</dbReference>
<dbReference type="FunFam" id="3.40.630.10:FF:000008">
    <property type="entry name" value="Endoplasmic reticulum metallopeptidase 1"/>
    <property type="match status" value="1"/>
</dbReference>
<evidence type="ECO:0000256" key="5">
    <source>
        <dbReference type="ARBA" id="ARBA00022692"/>
    </source>
</evidence>
<dbReference type="eggNOG" id="KOG2194">
    <property type="taxonomic scope" value="Eukaryota"/>
</dbReference>
<dbReference type="OrthoDB" id="76293at2759"/>
<comment type="subcellular location">
    <subcellularLocation>
        <location evidence="2">Endoplasmic reticulum membrane</location>
        <topology evidence="2">Multi-pass membrane protein</topology>
    </subcellularLocation>
</comment>
<name>B4MJJ2_DROWI</name>
<dbReference type="GO" id="GO:0046872">
    <property type="term" value="F:metal ion binding"/>
    <property type="evidence" value="ECO:0007669"/>
    <property type="project" value="UniProtKB-KW"/>
</dbReference>
<feature type="transmembrane region" description="Helical" evidence="16">
    <location>
        <begin position="122"/>
        <end position="143"/>
    </location>
</feature>
<evidence type="ECO:0000256" key="3">
    <source>
        <dbReference type="ARBA" id="ARBA00010918"/>
    </source>
</evidence>
<feature type="domain" description="Peptidase M28" evidence="17">
    <location>
        <begin position="238"/>
        <end position="432"/>
    </location>
</feature>
<dbReference type="SUPFAM" id="SSF53187">
    <property type="entry name" value="Zn-dependent exopeptidases"/>
    <property type="match status" value="1"/>
</dbReference>
<dbReference type="AlphaFoldDB" id="B4MJJ2"/>
<evidence type="ECO:0000256" key="16">
    <source>
        <dbReference type="SAM" id="Phobius"/>
    </source>
</evidence>
<dbReference type="InterPro" id="IPR007484">
    <property type="entry name" value="Peptidase_M28"/>
</dbReference>
<dbReference type="PANTHER" id="PTHR12147">
    <property type="entry name" value="METALLOPEPTIDASE M28 FAMILY MEMBER"/>
    <property type="match status" value="1"/>
</dbReference>
<sequence length="962" mass="108303">MWLPAGAPIPPPPPPPPADAAAVVDEDPDGPLCCVGLVDDDDECEPMTGLVCAKPVTVVVEFVLLLPVLTMSDKNIRRRVITPTSDPQNTDPLLRQRGSTHGDDEQPNACERAFIERHKIKWYWAPALFAFWLFLYCAISIPACHQLPRPLTIAEEAKYPERFIAERAEKNLQSLVELGPRVVGSKQNEMGAVKILSTRMNKWRTDSSPIHDIEVDIQVASGAYVHWSMVNMYQSIQNIVVKVSPKGTNSTNYLLVNSHYDSVPAGPGAGDDGAMVANMMEVIRVLGKSKIPLKNPVVFLFNGAEENPLQASHAFITQHKWAKNCKALINLDSAGSGGREILFQSGPNHPWLMKSYRRAIKHPYASTMAEEMFQHNFIPSDTDFRIFRDHGAVPGLDMAYQYNGYVYHTSFDRAEIIPRGSFQNTGDNLLSLVREISSAPELDDTSKYSEGHTVYFDVMGWFLVFYTEVEGIILNVIVSLATLGVLAYAIKLMSVSSGIKLEKILRRLLHTFGVQVLAVVAGAALTLFIAVFLDLVHLPLSWFTHSWLILGLYFCPFFFGMAIVPALYFHYTKDDKLPLGQRVQLLLHSHCLFLALLTLVLTICGIRSAFVLMLTCLFYTMALIINLATKLHTKDVAWVITHIACGVPPFVFFAYFSHGFFVTFIPMFGRFGQNVNPDLVVAVFSVAVGLLTCGFIIPTLHLFRKSKTIICVLLGIAVFCMILAVTPLGFPYRPETSVQRFAVLHAKRTFHDASNNVRRQESGYFIMPQDRRTYSVKHNVINMTLAQSAHEDCLKETMCGLPLHNQRWHKTRENSLWIPASEPKLGKNLPTVKIVSKKEISSTKIRYDMTLSGPDHMTLFIQPLEGAKVSGWSFHQAPLRLGWQPPFFIYFSWGINDDPLNFWLEFEKPSGDWKKSTFELGVGGHWTHERELFTDDFKKFLNSFPKYADAVPWPASYETWIY</sequence>
<dbReference type="SMR" id="B4MJJ2"/>
<feature type="transmembrane region" description="Helical" evidence="16">
    <location>
        <begin position="636"/>
        <end position="667"/>
    </location>
</feature>
<feature type="transmembrane region" description="Helical" evidence="16">
    <location>
        <begin position="679"/>
        <end position="697"/>
    </location>
</feature>
<evidence type="ECO:0000256" key="1">
    <source>
        <dbReference type="ARBA" id="ARBA00001947"/>
    </source>
</evidence>
<dbReference type="InterPro" id="IPR048024">
    <property type="entry name" value="Fxna-like_M28_dom"/>
</dbReference>
<comment type="similarity">
    <text evidence="3">Belongs to the peptidase M28 family.</text>
</comment>
<evidence type="ECO:0000256" key="14">
    <source>
        <dbReference type="ARBA" id="ARBA00078796"/>
    </source>
</evidence>
<dbReference type="InterPro" id="IPR053973">
    <property type="entry name" value="ERMP1-like_C"/>
</dbReference>
<keyword evidence="21" id="KW-1185">Reference proteome</keyword>